<sequence>MRGVGTIIGLATGDALGAPLEGLNAQKIPVTDIISGGHNNTRAGDITDDTLLALAIAESLIEMKGFFPDDIALRMCMEYQKEPRFFGPTSKEVFSGILKGMDYSKISYNLYKKGGGKSNGSVMRGPPLGVFYPPGEVRAYSILCSQITHFHPVSCECSAFINSMISRLCRGEEKIQAFKSTLFECEEISVKKILSHYKSYPLSPSLDSLQATHCALSLFLESENFEDMLIRAVNMGGDTDTIGAICGALGGAYGGIDVIPKRWMNKLRDAERIEKTAYMLAKNAL</sequence>
<dbReference type="GO" id="GO:0016787">
    <property type="term" value="F:hydrolase activity"/>
    <property type="evidence" value="ECO:0007669"/>
    <property type="project" value="UniProtKB-KW"/>
</dbReference>
<keyword evidence="3" id="KW-0460">Magnesium</keyword>
<dbReference type="GeneID" id="79949644"/>
<name>A0AAF0FQ80_9EURY</name>
<reference evidence="4" key="1">
    <citation type="submission" date="2022-01" db="EMBL/GenBank/DDBJ databases">
        <title>Complete genome of Methanomicrobium antiquum DSM 21220.</title>
        <authorList>
            <person name="Chen S.-C."/>
            <person name="You Y.-T."/>
            <person name="Zhou Y.-Z."/>
            <person name="Lai M.-C."/>
        </authorList>
    </citation>
    <scope>NUCLEOTIDE SEQUENCE</scope>
    <source>
        <strain evidence="4">DSM 21220</strain>
    </source>
</reference>
<dbReference type="InterPro" id="IPR050792">
    <property type="entry name" value="ADP-ribosylglycohydrolase"/>
</dbReference>
<dbReference type="Gene3D" id="1.10.4080.10">
    <property type="entry name" value="ADP-ribosylation/Crystallin J1"/>
    <property type="match status" value="1"/>
</dbReference>
<comment type="cofactor">
    <cofactor evidence="3">
        <name>Mg(2+)</name>
        <dbReference type="ChEBI" id="CHEBI:18420"/>
    </cofactor>
    <text evidence="3">Binds 2 magnesium ions per subunit.</text>
</comment>
<keyword evidence="2" id="KW-0378">Hydrolase</keyword>
<evidence type="ECO:0000256" key="1">
    <source>
        <dbReference type="ARBA" id="ARBA00010702"/>
    </source>
</evidence>
<feature type="binding site" evidence="3">
    <location>
        <position position="48"/>
    </location>
    <ligand>
        <name>Mg(2+)</name>
        <dbReference type="ChEBI" id="CHEBI:18420"/>
        <label>1</label>
    </ligand>
</feature>
<keyword evidence="5" id="KW-1185">Reference proteome</keyword>
<dbReference type="PANTHER" id="PTHR16222">
    <property type="entry name" value="ADP-RIBOSYLGLYCOHYDROLASE"/>
    <property type="match status" value="1"/>
</dbReference>
<dbReference type="RefSeq" id="WP_278100504.1">
    <property type="nucleotide sequence ID" value="NZ_CP091092.1"/>
</dbReference>
<comment type="similarity">
    <text evidence="1">Belongs to the ADP-ribosylglycohydrolase family.</text>
</comment>
<dbReference type="InterPro" id="IPR036705">
    <property type="entry name" value="Ribosyl_crysJ1_sf"/>
</dbReference>
<evidence type="ECO:0000313" key="4">
    <source>
        <dbReference type="EMBL" id="WFN37665.1"/>
    </source>
</evidence>
<dbReference type="AlphaFoldDB" id="A0AAF0FQ80"/>
<dbReference type="SUPFAM" id="SSF101478">
    <property type="entry name" value="ADP-ribosylglycohydrolase"/>
    <property type="match status" value="1"/>
</dbReference>
<dbReference type="KEGG" id="manq:L1994_04560"/>
<dbReference type="EMBL" id="CP091092">
    <property type="protein sequence ID" value="WFN37665.1"/>
    <property type="molecule type" value="Genomic_DNA"/>
</dbReference>
<dbReference type="PANTHER" id="PTHR16222:SF24">
    <property type="entry name" value="ADP-RIBOSYLHYDROLASE ARH3"/>
    <property type="match status" value="1"/>
</dbReference>
<evidence type="ECO:0000256" key="2">
    <source>
        <dbReference type="ARBA" id="ARBA00022801"/>
    </source>
</evidence>
<feature type="binding site" evidence="3">
    <location>
        <position position="240"/>
    </location>
    <ligand>
        <name>Mg(2+)</name>
        <dbReference type="ChEBI" id="CHEBI:18420"/>
        <label>1</label>
    </ligand>
</feature>
<feature type="binding site" evidence="3">
    <location>
        <position position="49"/>
    </location>
    <ligand>
        <name>Mg(2+)</name>
        <dbReference type="ChEBI" id="CHEBI:18420"/>
        <label>1</label>
    </ligand>
</feature>
<feature type="binding site" evidence="3">
    <location>
        <position position="241"/>
    </location>
    <ligand>
        <name>Mg(2+)</name>
        <dbReference type="ChEBI" id="CHEBI:18420"/>
        <label>1</label>
    </ligand>
</feature>
<keyword evidence="3" id="KW-0479">Metal-binding</keyword>
<evidence type="ECO:0000256" key="3">
    <source>
        <dbReference type="PIRSR" id="PIRSR605502-1"/>
    </source>
</evidence>
<protein>
    <submittedName>
        <fullName evidence="4">ADP-ribosylglycohydrolase family protein</fullName>
    </submittedName>
</protein>
<gene>
    <name evidence="4" type="ORF">L1994_04560</name>
</gene>
<feature type="binding site" evidence="3">
    <location>
        <position position="47"/>
    </location>
    <ligand>
        <name>Mg(2+)</name>
        <dbReference type="ChEBI" id="CHEBI:18420"/>
        <label>1</label>
    </ligand>
</feature>
<dbReference type="Pfam" id="PF03747">
    <property type="entry name" value="ADP_ribosyl_GH"/>
    <property type="match status" value="1"/>
</dbReference>
<dbReference type="InterPro" id="IPR005502">
    <property type="entry name" value="Ribosyl_crysJ1"/>
</dbReference>
<dbReference type="GO" id="GO:0046872">
    <property type="term" value="F:metal ion binding"/>
    <property type="evidence" value="ECO:0007669"/>
    <property type="project" value="UniProtKB-KW"/>
</dbReference>
<feature type="binding site" evidence="3">
    <location>
        <position position="238"/>
    </location>
    <ligand>
        <name>Mg(2+)</name>
        <dbReference type="ChEBI" id="CHEBI:18420"/>
        <label>1</label>
    </ligand>
</feature>
<organism evidence="4 5">
    <name type="scientific">Methanomicrobium antiquum</name>
    <dbReference type="NCBI Taxonomy" id="487686"/>
    <lineage>
        <taxon>Archaea</taxon>
        <taxon>Methanobacteriati</taxon>
        <taxon>Methanobacteriota</taxon>
        <taxon>Stenosarchaea group</taxon>
        <taxon>Methanomicrobia</taxon>
        <taxon>Methanomicrobiales</taxon>
        <taxon>Methanomicrobiaceae</taxon>
        <taxon>Methanomicrobium</taxon>
    </lineage>
</organism>
<evidence type="ECO:0000313" key="5">
    <source>
        <dbReference type="Proteomes" id="UP001218895"/>
    </source>
</evidence>
<dbReference type="Proteomes" id="UP001218895">
    <property type="component" value="Chromosome"/>
</dbReference>
<proteinExistence type="inferred from homology"/>
<accession>A0AAF0FQ80</accession>